<name>A0A0N4Z9F2_PARTI</name>
<sequence>MLSGDTIDFFPSAARDFQQKESFLESQLNETIKGVTFCGCKYVLRKNFSTFIQLIRHLAVLGGKIFFIPRRDGLILSTYNSTTYSYTRIFFDEGCFSEISSSNEMEEEDGCCMSRNAALSAFKIPPEIAKATESLTFDVETSGDYMDLIIVGPDKLRRYCKIELITFNNPRIKSEDFTRTNVFSFVSPIPLWKSVFTGKSNNHCQIVLEIQNESLIIRRKDPKTETLSRSKIVMNMKKFIEFEFQRPVKISLSYHEFAIAYKISNLLSGFISMEIVEGHVPIKFSLYQSQSINFEMYCPGSIDDVTA</sequence>
<evidence type="ECO:0000313" key="2">
    <source>
        <dbReference type="WBParaSite" id="PTRK_0000394200.1"/>
    </source>
</evidence>
<reference evidence="2" key="1">
    <citation type="submission" date="2017-02" db="UniProtKB">
        <authorList>
            <consortium name="WormBaseParasite"/>
        </authorList>
    </citation>
    <scope>IDENTIFICATION</scope>
</reference>
<dbReference type="WBParaSite" id="PTRK_0000394200.1">
    <property type="protein sequence ID" value="PTRK_0000394200.1"/>
    <property type="gene ID" value="PTRK_0000394200"/>
</dbReference>
<protein>
    <submittedName>
        <fullName evidence="2">Checkpoint protein</fullName>
    </submittedName>
</protein>
<dbReference type="Gene3D" id="3.70.10.10">
    <property type="match status" value="1"/>
</dbReference>
<evidence type="ECO:0000313" key="1">
    <source>
        <dbReference type="Proteomes" id="UP000038045"/>
    </source>
</evidence>
<dbReference type="AlphaFoldDB" id="A0A0N4Z9F2"/>
<keyword evidence="1" id="KW-1185">Reference proteome</keyword>
<dbReference type="Proteomes" id="UP000038045">
    <property type="component" value="Unplaced"/>
</dbReference>
<accession>A0A0N4Z9F2</accession>
<dbReference type="SUPFAM" id="SSF55979">
    <property type="entry name" value="DNA clamp"/>
    <property type="match status" value="1"/>
</dbReference>
<organism evidence="1 2">
    <name type="scientific">Parastrongyloides trichosuri</name>
    <name type="common">Possum-specific nematode worm</name>
    <dbReference type="NCBI Taxonomy" id="131310"/>
    <lineage>
        <taxon>Eukaryota</taxon>
        <taxon>Metazoa</taxon>
        <taxon>Ecdysozoa</taxon>
        <taxon>Nematoda</taxon>
        <taxon>Chromadorea</taxon>
        <taxon>Rhabditida</taxon>
        <taxon>Tylenchina</taxon>
        <taxon>Panagrolaimomorpha</taxon>
        <taxon>Strongyloidoidea</taxon>
        <taxon>Strongyloididae</taxon>
        <taxon>Parastrongyloides</taxon>
    </lineage>
</organism>
<proteinExistence type="predicted"/>
<dbReference type="InterPro" id="IPR046938">
    <property type="entry name" value="DNA_clamp_sf"/>
</dbReference>